<dbReference type="PATRIC" id="fig|42253.5.peg.3885"/>
<dbReference type="InterPro" id="IPR009056">
    <property type="entry name" value="Cyt_c-like_dom"/>
</dbReference>
<keyword evidence="4" id="KW-0249">Electron transport</keyword>
<evidence type="ECO:0000256" key="3">
    <source>
        <dbReference type="ARBA" id="ARBA00022723"/>
    </source>
</evidence>
<dbReference type="KEGG" id="nmv:NITMOv2_3942"/>
<proteinExistence type="predicted"/>
<protein>
    <submittedName>
        <fullName evidence="9">Cytochrome c551</fullName>
    </submittedName>
</protein>
<dbReference type="InterPro" id="IPR036909">
    <property type="entry name" value="Cyt_c-like_dom_sf"/>
</dbReference>
<evidence type="ECO:0000256" key="2">
    <source>
        <dbReference type="ARBA" id="ARBA00022617"/>
    </source>
</evidence>
<sequence>MKRRPIMAMCLLAAAAGVQAAPSGHTDSRTSPAGDPAKGEELYNASCVVCHGPRAAGGIGPRLAGNPVLSNDKAFDRILSEGRHMMPPLKDTVTSKQLADIRAWLQTLP</sequence>
<evidence type="ECO:0000256" key="4">
    <source>
        <dbReference type="ARBA" id="ARBA00022982"/>
    </source>
</evidence>
<dbReference type="EMBL" id="CP011801">
    <property type="protein sequence ID" value="ALA60327.1"/>
    <property type="molecule type" value="Genomic_DNA"/>
</dbReference>
<dbReference type="PANTHER" id="PTHR37823">
    <property type="entry name" value="CYTOCHROME C-553-LIKE"/>
    <property type="match status" value="1"/>
</dbReference>
<name>A0A0K2GI84_NITMO</name>
<feature type="domain" description="Cytochrome c" evidence="8">
    <location>
        <begin position="34"/>
        <end position="109"/>
    </location>
</feature>
<dbReference type="AlphaFoldDB" id="A0A0K2GI84"/>
<evidence type="ECO:0000256" key="7">
    <source>
        <dbReference type="SAM" id="SignalP"/>
    </source>
</evidence>
<evidence type="ECO:0000313" key="9">
    <source>
        <dbReference type="EMBL" id="ALA60327.1"/>
    </source>
</evidence>
<keyword evidence="3 6" id="KW-0479">Metal-binding</keyword>
<evidence type="ECO:0000259" key="8">
    <source>
        <dbReference type="PROSITE" id="PS51007"/>
    </source>
</evidence>
<dbReference type="Gene3D" id="1.10.760.10">
    <property type="entry name" value="Cytochrome c-like domain"/>
    <property type="match status" value="1"/>
</dbReference>
<dbReference type="GO" id="GO:0046872">
    <property type="term" value="F:metal ion binding"/>
    <property type="evidence" value="ECO:0007669"/>
    <property type="project" value="UniProtKB-KW"/>
</dbReference>
<feature type="signal peptide" evidence="7">
    <location>
        <begin position="1"/>
        <end position="20"/>
    </location>
</feature>
<accession>A0A0K2GI84</accession>
<keyword evidence="5 6" id="KW-0408">Iron</keyword>
<keyword evidence="1" id="KW-0813">Transport</keyword>
<dbReference type="STRING" id="42253.NITMOv2_3942"/>
<dbReference type="PROSITE" id="PS51007">
    <property type="entry name" value="CYTC"/>
    <property type="match status" value="1"/>
</dbReference>
<gene>
    <name evidence="9" type="ORF">NITMOv2_3942</name>
</gene>
<reference evidence="9 10" key="1">
    <citation type="journal article" date="2015" name="Proc. Natl. Acad. Sci. U.S.A.">
        <title>Expanded metabolic versatility of ubiquitous nitrite-oxidizing bacteria from the genus Nitrospira.</title>
        <authorList>
            <person name="Koch H."/>
            <person name="Lucker S."/>
            <person name="Albertsen M."/>
            <person name="Kitzinger K."/>
            <person name="Herbold C."/>
            <person name="Spieck E."/>
            <person name="Nielsen P.H."/>
            <person name="Wagner M."/>
            <person name="Daims H."/>
        </authorList>
    </citation>
    <scope>NUCLEOTIDE SEQUENCE [LARGE SCALE GENOMIC DNA]</scope>
    <source>
        <strain evidence="9 10">NSP M-1</strain>
    </source>
</reference>
<keyword evidence="7" id="KW-0732">Signal</keyword>
<dbReference type="Proteomes" id="UP000069205">
    <property type="component" value="Chromosome"/>
</dbReference>
<evidence type="ECO:0000256" key="5">
    <source>
        <dbReference type="ARBA" id="ARBA00023004"/>
    </source>
</evidence>
<dbReference type="Pfam" id="PF13442">
    <property type="entry name" value="Cytochrome_CBB3"/>
    <property type="match status" value="1"/>
</dbReference>
<dbReference type="GO" id="GO:0009055">
    <property type="term" value="F:electron transfer activity"/>
    <property type="evidence" value="ECO:0007669"/>
    <property type="project" value="InterPro"/>
</dbReference>
<keyword evidence="2 6" id="KW-0349">Heme</keyword>
<dbReference type="OrthoDB" id="7933886at2"/>
<dbReference type="InterPro" id="IPR051811">
    <property type="entry name" value="Cytochrome_c550/c551-like"/>
</dbReference>
<evidence type="ECO:0000256" key="6">
    <source>
        <dbReference type="PROSITE-ProRule" id="PRU00433"/>
    </source>
</evidence>
<dbReference type="RefSeq" id="WP_053381201.1">
    <property type="nucleotide sequence ID" value="NZ_CP011801.1"/>
</dbReference>
<feature type="chain" id="PRO_5005477050" evidence="7">
    <location>
        <begin position="21"/>
        <end position="109"/>
    </location>
</feature>
<evidence type="ECO:0000313" key="10">
    <source>
        <dbReference type="Proteomes" id="UP000069205"/>
    </source>
</evidence>
<evidence type="ECO:0000256" key="1">
    <source>
        <dbReference type="ARBA" id="ARBA00022448"/>
    </source>
</evidence>
<dbReference type="GO" id="GO:0020037">
    <property type="term" value="F:heme binding"/>
    <property type="evidence" value="ECO:0007669"/>
    <property type="project" value="InterPro"/>
</dbReference>
<dbReference type="SUPFAM" id="SSF46626">
    <property type="entry name" value="Cytochrome c"/>
    <property type="match status" value="1"/>
</dbReference>
<organism evidence="9 10">
    <name type="scientific">Nitrospira moscoviensis</name>
    <dbReference type="NCBI Taxonomy" id="42253"/>
    <lineage>
        <taxon>Bacteria</taxon>
        <taxon>Pseudomonadati</taxon>
        <taxon>Nitrospirota</taxon>
        <taxon>Nitrospiria</taxon>
        <taxon>Nitrospirales</taxon>
        <taxon>Nitrospiraceae</taxon>
        <taxon>Nitrospira</taxon>
    </lineage>
</organism>
<keyword evidence="10" id="KW-1185">Reference proteome</keyword>